<keyword evidence="2" id="KW-0472">Membrane</keyword>
<feature type="transmembrane region" description="Helical" evidence="2">
    <location>
        <begin position="12"/>
        <end position="31"/>
    </location>
</feature>
<keyword evidence="2" id="KW-0812">Transmembrane</keyword>
<dbReference type="HOGENOM" id="CLU_1400472_0_0_3"/>
<protein>
    <submittedName>
        <fullName evidence="3">Uncharacterized protein</fullName>
    </submittedName>
</protein>
<proteinExistence type="predicted"/>
<feature type="region of interest" description="Disordered" evidence="1">
    <location>
        <begin position="144"/>
        <end position="194"/>
    </location>
</feature>
<dbReference type="KEGG" id="csn:Cyast_1717"/>
<dbReference type="EMBL" id="CP003940">
    <property type="protein sequence ID" value="AFZ47673.1"/>
    <property type="molecule type" value="Genomic_DNA"/>
</dbReference>
<gene>
    <name evidence="3" type="ordered locus">Cyast_1717</name>
</gene>
<dbReference type="BioCyc" id="CSTA292563:G1353-1723-MONOMER"/>
<accession>K9YNL6</accession>
<evidence type="ECO:0000313" key="3">
    <source>
        <dbReference type="EMBL" id="AFZ47673.1"/>
    </source>
</evidence>
<dbReference type="Proteomes" id="UP000010483">
    <property type="component" value="Chromosome"/>
</dbReference>
<evidence type="ECO:0000256" key="1">
    <source>
        <dbReference type="SAM" id="MobiDB-lite"/>
    </source>
</evidence>
<dbReference type="AlphaFoldDB" id="K9YNL6"/>
<keyword evidence="2" id="KW-1133">Transmembrane helix</keyword>
<evidence type="ECO:0000313" key="4">
    <source>
        <dbReference type="Proteomes" id="UP000010483"/>
    </source>
</evidence>
<sequence>MSKQNIKNKGKTAIIIASVTGLTVAGGSGLLHQLTSVLDSVMVSSAHAQIREIDPAIRTRAVPLDNILRQTGGNSIAVQDGRAIVLFDGGRQTPLQDGAYTNNNIIFTVENGIVTSCDGCGGDDGGDDEPLWLQYCPGGRCPDEPEGEIMPRGNVRDSLNQVTPTEPMIEPNDRITPQRDLPGLPNRSLPERSF</sequence>
<name>K9YNL6_CYASC</name>
<organism evidence="3 4">
    <name type="scientific">Cyanobacterium stanieri (strain ATCC 29140 / PCC 7202)</name>
    <dbReference type="NCBI Taxonomy" id="292563"/>
    <lineage>
        <taxon>Bacteria</taxon>
        <taxon>Bacillati</taxon>
        <taxon>Cyanobacteriota</taxon>
        <taxon>Cyanophyceae</taxon>
        <taxon>Oscillatoriophycideae</taxon>
        <taxon>Chroococcales</taxon>
        <taxon>Geminocystaceae</taxon>
        <taxon>Cyanobacterium</taxon>
    </lineage>
</organism>
<dbReference type="STRING" id="292563.Cyast_1717"/>
<keyword evidence="4" id="KW-1185">Reference proteome</keyword>
<evidence type="ECO:0000256" key="2">
    <source>
        <dbReference type="SAM" id="Phobius"/>
    </source>
</evidence>
<reference evidence="4" key="1">
    <citation type="journal article" date="2013" name="Proc. Natl. Acad. Sci. U.S.A.">
        <title>Improving the coverage of the cyanobacterial phylum using diversity-driven genome sequencing.</title>
        <authorList>
            <person name="Shih P.M."/>
            <person name="Wu D."/>
            <person name="Latifi A."/>
            <person name="Axen S.D."/>
            <person name="Fewer D.P."/>
            <person name="Talla E."/>
            <person name="Calteau A."/>
            <person name="Cai F."/>
            <person name="Tandeau de Marsac N."/>
            <person name="Rippka R."/>
            <person name="Herdman M."/>
            <person name="Sivonen K."/>
            <person name="Coursin T."/>
            <person name="Laurent T."/>
            <person name="Goodwin L."/>
            <person name="Nolan M."/>
            <person name="Davenport K.W."/>
            <person name="Han C.S."/>
            <person name="Rubin E.M."/>
            <person name="Eisen J.A."/>
            <person name="Woyke T."/>
            <person name="Gugger M."/>
            <person name="Kerfeld C.A."/>
        </authorList>
    </citation>
    <scope>NUCLEOTIDE SEQUENCE [LARGE SCALE GENOMIC DNA]</scope>
    <source>
        <strain evidence="4">ATCC 29140 / PCC 7202</strain>
    </source>
</reference>